<feature type="chain" id="PRO_5044816821" description="Peptidase S1 domain-containing protein" evidence="8">
    <location>
        <begin position="26"/>
        <end position="307"/>
    </location>
</feature>
<dbReference type="InterPro" id="IPR009003">
    <property type="entry name" value="Peptidase_S1_PA"/>
</dbReference>
<sequence>MYNIKLTNLFCLLNTVLMFVCVSYGQEIAQKQCERYGNGMDRVEIRNTVPNSIRRRPVRHIVGGTKSSPAEFPFMVALGYTDGENIRWECGGALISENFVLTAAHCAQHRELGFITMARLGTIDLKIPLGQEPAQDIEVKSLHTHPGYSAPSMYNDIALVELRSSVRFTSSVFPACLHTDSGLDNVAVTAMGWGRLDFAGDQSTDLMKVTLSLIKPEECREIYKSESSNKLKTGINSSTQICAGSDGKTARDTCQGDSGGPLQMQSGNKHIIVGITSFGKACGVANTPGVYTRVSAFVPWLEPIVWK</sequence>
<feature type="domain" description="Peptidase S1" evidence="9">
    <location>
        <begin position="61"/>
        <end position="306"/>
    </location>
</feature>
<evidence type="ECO:0000256" key="3">
    <source>
        <dbReference type="ARBA" id="ARBA00022670"/>
    </source>
</evidence>
<evidence type="ECO:0000259" key="9">
    <source>
        <dbReference type="PROSITE" id="PS50240"/>
    </source>
</evidence>
<keyword evidence="3 7" id="KW-0645">Protease</keyword>
<comment type="caution">
    <text evidence="10">The sequence shown here is derived from an EMBL/GenBank/DDBJ whole genome shotgun (WGS) entry which is preliminary data.</text>
</comment>
<evidence type="ECO:0000256" key="5">
    <source>
        <dbReference type="ARBA" id="ARBA00022825"/>
    </source>
</evidence>
<name>A0ABD2N115_9CUCU</name>
<dbReference type="PANTHER" id="PTHR24258:SF136">
    <property type="entry name" value="GH06673P-RELATED"/>
    <property type="match status" value="1"/>
</dbReference>
<keyword evidence="11" id="KW-1185">Reference proteome</keyword>
<dbReference type="InterPro" id="IPR043504">
    <property type="entry name" value="Peptidase_S1_PA_chymotrypsin"/>
</dbReference>
<dbReference type="PROSITE" id="PS00134">
    <property type="entry name" value="TRYPSIN_HIS"/>
    <property type="match status" value="1"/>
</dbReference>
<evidence type="ECO:0000256" key="4">
    <source>
        <dbReference type="ARBA" id="ARBA00022801"/>
    </source>
</evidence>
<dbReference type="GO" id="GO:0008236">
    <property type="term" value="F:serine-type peptidase activity"/>
    <property type="evidence" value="ECO:0007669"/>
    <property type="project" value="UniProtKB-KW"/>
</dbReference>
<organism evidence="10 11">
    <name type="scientific">Cryptolaemus montrouzieri</name>
    <dbReference type="NCBI Taxonomy" id="559131"/>
    <lineage>
        <taxon>Eukaryota</taxon>
        <taxon>Metazoa</taxon>
        <taxon>Ecdysozoa</taxon>
        <taxon>Arthropoda</taxon>
        <taxon>Hexapoda</taxon>
        <taxon>Insecta</taxon>
        <taxon>Pterygota</taxon>
        <taxon>Neoptera</taxon>
        <taxon>Endopterygota</taxon>
        <taxon>Coleoptera</taxon>
        <taxon>Polyphaga</taxon>
        <taxon>Cucujiformia</taxon>
        <taxon>Coccinelloidea</taxon>
        <taxon>Coccinellidae</taxon>
        <taxon>Scymninae</taxon>
        <taxon>Scymnini</taxon>
        <taxon>Cryptolaemus</taxon>
    </lineage>
</organism>
<dbReference type="Gene3D" id="2.40.10.10">
    <property type="entry name" value="Trypsin-like serine proteases"/>
    <property type="match status" value="1"/>
</dbReference>
<keyword evidence="2" id="KW-0964">Secreted</keyword>
<accession>A0ABD2N115</accession>
<dbReference type="FunFam" id="2.40.10.10:FF:000015">
    <property type="entry name" value="Atrial natriuretic peptide-converting enzyme"/>
    <property type="match status" value="1"/>
</dbReference>
<dbReference type="SUPFAM" id="SSF50494">
    <property type="entry name" value="Trypsin-like serine proteases"/>
    <property type="match status" value="1"/>
</dbReference>
<evidence type="ECO:0000256" key="7">
    <source>
        <dbReference type="RuleBase" id="RU363034"/>
    </source>
</evidence>
<keyword evidence="4 7" id="KW-0378">Hydrolase</keyword>
<keyword evidence="6" id="KW-1015">Disulfide bond</keyword>
<evidence type="ECO:0000256" key="1">
    <source>
        <dbReference type="ARBA" id="ARBA00004613"/>
    </source>
</evidence>
<dbReference type="PROSITE" id="PS50240">
    <property type="entry name" value="TRYPSIN_DOM"/>
    <property type="match status" value="1"/>
</dbReference>
<dbReference type="Proteomes" id="UP001516400">
    <property type="component" value="Unassembled WGS sequence"/>
</dbReference>
<dbReference type="AlphaFoldDB" id="A0ABD2N115"/>
<dbReference type="Pfam" id="PF00089">
    <property type="entry name" value="Trypsin"/>
    <property type="match status" value="1"/>
</dbReference>
<dbReference type="InterPro" id="IPR001314">
    <property type="entry name" value="Peptidase_S1A"/>
</dbReference>
<dbReference type="CDD" id="cd00190">
    <property type="entry name" value="Tryp_SPc"/>
    <property type="match status" value="1"/>
</dbReference>
<evidence type="ECO:0000256" key="2">
    <source>
        <dbReference type="ARBA" id="ARBA00022525"/>
    </source>
</evidence>
<dbReference type="InterPro" id="IPR018114">
    <property type="entry name" value="TRYPSIN_HIS"/>
</dbReference>
<dbReference type="PROSITE" id="PS00135">
    <property type="entry name" value="TRYPSIN_SER"/>
    <property type="match status" value="1"/>
</dbReference>
<evidence type="ECO:0000313" key="10">
    <source>
        <dbReference type="EMBL" id="KAL3272350.1"/>
    </source>
</evidence>
<protein>
    <recommendedName>
        <fullName evidence="9">Peptidase S1 domain-containing protein</fullName>
    </recommendedName>
</protein>
<dbReference type="InterPro" id="IPR033116">
    <property type="entry name" value="TRYPSIN_SER"/>
</dbReference>
<dbReference type="PANTHER" id="PTHR24258">
    <property type="entry name" value="SERINE PROTEASE-RELATED"/>
    <property type="match status" value="1"/>
</dbReference>
<evidence type="ECO:0000256" key="6">
    <source>
        <dbReference type="ARBA" id="ARBA00023157"/>
    </source>
</evidence>
<dbReference type="GO" id="GO:0006508">
    <property type="term" value="P:proteolysis"/>
    <property type="evidence" value="ECO:0007669"/>
    <property type="project" value="UniProtKB-KW"/>
</dbReference>
<gene>
    <name evidence="10" type="ORF">HHI36_013830</name>
</gene>
<feature type="signal peptide" evidence="8">
    <location>
        <begin position="1"/>
        <end position="25"/>
    </location>
</feature>
<dbReference type="GO" id="GO:0005576">
    <property type="term" value="C:extracellular region"/>
    <property type="evidence" value="ECO:0007669"/>
    <property type="project" value="UniProtKB-SubCell"/>
</dbReference>
<dbReference type="PRINTS" id="PR00722">
    <property type="entry name" value="CHYMOTRYPSIN"/>
</dbReference>
<keyword evidence="5 7" id="KW-0720">Serine protease</keyword>
<keyword evidence="8" id="KW-0732">Signal</keyword>
<evidence type="ECO:0000313" key="11">
    <source>
        <dbReference type="Proteomes" id="UP001516400"/>
    </source>
</evidence>
<evidence type="ECO:0000256" key="8">
    <source>
        <dbReference type="SAM" id="SignalP"/>
    </source>
</evidence>
<reference evidence="10 11" key="1">
    <citation type="journal article" date="2021" name="BMC Biol.">
        <title>Horizontally acquired antibacterial genes associated with adaptive radiation of ladybird beetles.</title>
        <authorList>
            <person name="Li H.S."/>
            <person name="Tang X.F."/>
            <person name="Huang Y.H."/>
            <person name="Xu Z.Y."/>
            <person name="Chen M.L."/>
            <person name="Du X.Y."/>
            <person name="Qiu B.Y."/>
            <person name="Chen P.T."/>
            <person name="Zhang W."/>
            <person name="Slipinski A."/>
            <person name="Escalona H.E."/>
            <person name="Waterhouse R.M."/>
            <person name="Zwick A."/>
            <person name="Pang H."/>
        </authorList>
    </citation>
    <scope>NUCLEOTIDE SEQUENCE [LARGE SCALE GENOMIC DNA]</scope>
    <source>
        <strain evidence="10">SYSU2018</strain>
    </source>
</reference>
<dbReference type="InterPro" id="IPR001254">
    <property type="entry name" value="Trypsin_dom"/>
</dbReference>
<dbReference type="SMART" id="SM00020">
    <property type="entry name" value="Tryp_SPc"/>
    <property type="match status" value="1"/>
</dbReference>
<proteinExistence type="predicted"/>
<comment type="subcellular location">
    <subcellularLocation>
        <location evidence="1">Secreted</location>
    </subcellularLocation>
</comment>
<dbReference type="EMBL" id="JABFTP020000062">
    <property type="protein sequence ID" value="KAL3272350.1"/>
    <property type="molecule type" value="Genomic_DNA"/>
</dbReference>